<dbReference type="SUPFAM" id="SSF52518">
    <property type="entry name" value="Thiamin diphosphate-binding fold (THDP-binding)"/>
    <property type="match status" value="2"/>
</dbReference>
<keyword evidence="4" id="KW-0408">Iron</keyword>
<organism evidence="9 10">
    <name type="scientific">Ulvibacterium marinum</name>
    <dbReference type="NCBI Taxonomy" id="2419782"/>
    <lineage>
        <taxon>Bacteria</taxon>
        <taxon>Pseudomonadati</taxon>
        <taxon>Bacteroidota</taxon>
        <taxon>Flavobacteriia</taxon>
        <taxon>Flavobacteriales</taxon>
        <taxon>Flavobacteriaceae</taxon>
        <taxon>Ulvibacterium</taxon>
    </lineage>
</organism>
<gene>
    <name evidence="9" type="ORF">D7Z94_19835</name>
</gene>
<dbReference type="InterPro" id="IPR029061">
    <property type="entry name" value="THDP-binding"/>
</dbReference>
<evidence type="ECO:0000313" key="9">
    <source>
        <dbReference type="EMBL" id="RKN78468.1"/>
    </source>
</evidence>
<dbReference type="EMBL" id="RBCJ01000004">
    <property type="protein sequence ID" value="RKN78468.1"/>
    <property type="molecule type" value="Genomic_DNA"/>
</dbReference>
<dbReference type="AlphaFoldDB" id="A0A3B0C1G3"/>
<dbReference type="GO" id="GO:0000287">
    <property type="term" value="F:magnesium ion binding"/>
    <property type="evidence" value="ECO:0007669"/>
    <property type="project" value="InterPro"/>
</dbReference>
<keyword evidence="2" id="KW-0001">2Fe-2S</keyword>
<evidence type="ECO:0000256" key="2">
    <source>
        <dbReference type="ARBA" id="ARBA00022714"/>
    </source>
</evidence>
<dbReference type="SUPFAM" id="SSF52467">
    <property type="entry name" value="DHS-like NAD/FAD-binding domain"/>
    <property type="match status" value="1"/>
</dbReference>
<dbReference type="Pfam" id="PF02775">
    <property type="entry name" value="TPP_enzyme_C"/>
    <property type="match status" value="1"/>
</dbReference>
<dbReference type="Gene3D" id="2.102.10.10">
    <property type="entry name" value="Rieske [2Fe-2S] iron-sulphur domain"/>
    <property type="match status" value="1"/>
</dbReference>
<dbReference type="Pfam" id="PF00355">
    <property type="entry name" value="Rieske"/>
    <property type="match status" value="1"/>
</dbReference>
<evidence type="ECO:0000259" key="8">
    <source>
        <dbReference type="PROSITE" id="PS51296"/>
    </source>
</evidence>
<dbReference type="CDD" id="cd03467">
    <property type="entry name" value="Rieske"/>
    <property type="match status" value="1"/>
</dbReference>
<dbReference type="GO" id="GO:0051537">
    <property type="term" value="F:2 iron, 2 sulfur cluster binding"/>
    <property type="evidence" value="ECO:0007669"/>
    <property type="project" value="UniProtKB-KW"/>
</dbReference>
<dbReference type="InterPro" id="IPR047210">
    <property type="entry name" value="TPP_PYR_POXB-like"/>
</dbReference>
<evidence type="ECO:0000256" key="1">
    <source>
        <dbReference type="ARBA" id="ARBA00007812"/>
    </source>
</evidence>
<name>A0A3B0C1G3_9FLAO</name>
<evidence type="ECO:0000256" key="5">
    <source>
        <dbReference type="ARBA" id="ARBA00023014"/>
    </source>
</evidence>
<accession>A0A3B0C1G3</accession>
<dbReference type="InterPro" id="IPR029035">
    <property type="entry name" value="DHS-like_NAD/FAD-binding_dom"/>
</dbReference>
<comment type="similarity">
    <text evidence="1 7">Belongs to the TPP enzyme family.</text>
</comment>
<dbReference type="InterPro" id="IPR012000">
    <property type="entry name" value="Thiamin_PyroP_enz_cen_dom"/>
</dbReference>
<reference evidence="9 10" key="1">
    <citation type="submission" date="2018-10" db="EMBL/GenBank/DDBJ databases">
        <title>Ulvibacterium marinum gen. nov., sp. nov., a novel marine bacterium of the family Flavobacteriaceae, isolated from a culture of the green alga Ulva prolifera.</title>
        <authorList>
            <person name="Zhang Z."/>
        </authorList>
    </citation>
    <scope>NUCLEOTIDE SEQUENCE [LARGE SCALE GENOMIC DNA]</scope>
    <source>
        <strain evidence="9 10">CCMM003</strain>
    </source>
</reference>
<comment type="caution">
    <text evidence="9">The sequence shown here is derived from an EMBL/GenBank/DDBJ whole genome shotgun (WGS) entry which is preliminary data.</text>
</comment>
<dbReference type="GO" id="GO:0019752">
    <property type="term" value="P:carboxylic acid metabolic process"/>
    <property type="evidence" value="ECO:0007669"/>
    <property type="project" value="UniProtKB-ARBA"/>
</dbReference>
<feature type="domain" description="Rieske" evidence="8">
    <location>
        <begin position="10"/>
        <end position="104"/>
    </location>
</feature>
<dbReference type="SUPFAM" id="SSF50022">
    <property type="entry name" value="ISP domain"/>
    <property type="match status" value="1"/>
</dbReference>
<proteinExistence type="inferred from homology"/>
<dbReference type="RefSeq" id="WP_120713374.1">
    <property type="nucleotide sequence ID" value="NZ_RBCJ01000004.1"/>
</dbReference>
<sequence length="650" mass="70704">MAKENTVWHKVLDNKNDLPEGRVKTVTAAHKGICLTHFEGKFSALDNKCPHQGGPLGEGSIENGLLRCPWHGWDFHPCTGLPPGGYDDGVETFAVKEEDGAIYVGLEAEAPHDTTVSDLMVETMINWGVTTVFGMVGHSNLGFADAMKRQEQQGNLNFYGIRHEGAGAFAASAYGKLTGKPAACFSIAGPGATNMYTGMWDAKVDRAPLLALTGQVATQVVGTGNFQEVDLVQAFGSVAEFNHRVQSDSRHVELMSLAVKHAILKRDVSHLTFPDEVQEKKANPRARAKTPEKRMTSLEIAPPASAVEDAIALIKKSKRPVIVMGHGARTHKKRVVQFAERLNAAVVTTFKGKGLIPDNHPLGGGVLGRSGTPIASWFMNESDLLIVFGASFSNHTGITPKKPIIQVDFDPLALSKFHKVEVAVWGEISRTLEIFEAELKGKTDTLDQRPEIAERWKIWKAEKAKRLQETSEKGISSIAVFDAMNKLTPENAVMCVDVGNNAYSFGRYFESKNHDFLMSGYLGSIGFALPASIGAWTAVGDTRPVVAVAGDGGLCQYLAEITTLVKYKMPIKLIVLNNHELGKISKEQRAGEFDVWKTSLSNPNFADFALSCGAWGKRVTDQAKLKSAMQELFEESGTGVLEIITDVDLI</sequence>
<evidence type="ECO:0000256" key="7">
    <source>
        <dbReference type="RuleBase" id="RU362132"/>
    </source>
</evidence>
<keyword evidence="3" id="KW-0479">Metal-binding</keyword>
<dbReference type="Gene3D" id="3.40.50.1220">
    <property type="entry name" value="TPP-binding domain"/>
    <property type="match status" value="1"/>
</dbReference>
<dbReference type="InterPro" id="IPR036922">
    <property type="entry name" value="Rieske_2Fe-2S_sf"/>
</dbReference>
<keyword evidence="10" id="KW-1185">Reference proteome</keyword>
<dbReference type="InterPro" id="IPR047211">
    <property type="entry name" value="POXB-like"/>
</dbReference>
<dbReference type="Proteomes" id="UP000276603">
    <property type="component" value="Unassembled WGS sequence"/>
</dbReference>
<evidence type="ECO:0000256" key="4">
    <source>
        <dbReference type="ARBA" id="ARBA00023004"/>
    </source>
</evidence>
<keyword evidence="6 7" id="KW-0786">Thiamine pyrophosphate</keyword>
<evidence type="ECO:0000256" key="6">
    <source>
        <dbReference type="ARBA" id="ARBA00023052"/>
    </source>
</evidence>
<protein>
    <submittedName>
        <fullName evidence="9">Thiamine pyrophosphate-binding protein</fullName>
    </submittedName>
</protein>
<dbReference type="PANTHER" id="PTHR42981">
    <property type="entry name" value="PYRUVATE DEHYDROGENASE [UBIQUINONE]"/>
    <property type="match status" value="1"/>
</dbReference>
<dbReference type="Pfam" id="PF02776">
    <property type="entry name" value="TPP_enzyme_N"/>
    <property type="match status" value="1"/>
</dbReference>
<evidence type="ECO:0000313" key="10">
    <source>
        <dbReference type="Proteomes" id="UP000276603"/>
    </source>
</evidence>
<keyword evidence="5" id="KW-0411">Iron-sulfur</keyword>
<dbReference type="Pfam" id="PF00205">
    <property type="entry name" value="TPP_enzyme_M"/>
    <property type="match status" value="1"/>
</dbReference>
<dbReference type="GO" id="GO:0030976">
    <property type="term" value="F:thiamine pyrophosphate binding"/>
    <property type="evidence" value="ECO:0007669"/>
    <property type="project" value="InterPro"/>
</dbReference>
<dbReference type="InterPro" id="IPR017941">
    <property type="entry name" value="Rieske_2Fe-2S"/>
</dbReference>
<dbReference type="PANTHER" id="PTHR42981:SF2">
    <property type="entry name" value="PYRUVATE DEHYDROGENASE [UBIQUINONE]"/>
    <property type="match status" value="1"/>
</dbReference>
<dbReference type="PROSITE" id="PS51296">
    <property type="entry name" value="RIESKE"/>
    <property type="match status" value="1"/>
</dbReference>
<dbReference type="InterPro" id="IPR012001">
    <property type="entry name" value="Thiamin_PyroP_enz_TPP-bd_dom"/>
</dbReference>
<dbReference type="InterPro" id="IPR011766">
    <property type="entry name" value="TPP_enzyme_TPP-bd"/>
</dbReference>
<dbReference type="Gene3D" id="3.40.50.970">
    <property type="match status" value="2"/>
</dbReference>
<dbReference type="CDD" id="cd07039">
    <property type="entry name" value="TPP_PYR_POX"/>
    <property type="match status" value="1"/>
</dbReference>
<dbReference type="GO" id="GO:0003824">
    <property type="term" value="F:catalytic activity"/>
    <property type="evidence" value="ECO:0007669"/>
    <property type="project" value="InterPro"/>
</dbReference>
<dbReference type="OrthoDB" id="4494979at2"/>
<evidence type="ECO:0000256" key="3">
    <source>
        <dbReference type="ARBA" id="ARBA00022723"/>
    </source>
</evidence>